<protein>
    <submittedName>
        <fullName evidence="1">Uncharacterized protein</fullName>
    </submittedName>
</protein>
<evidence type="ECO:0000313" key="1">
    <source>
        <dbReference type="EMBL" id="KAJ7556322.1"/>
    </source>
</evidence>
<evidence type="ECO:0000313" key="2">
    <source>
        <dbReference type="Proteomes" id="UP001162992"/>
    </source>
</evidence>
<dbReference type="Proteomes" id="UP001162992">
    <property type="component" value="Chromosome 5"/>
</dbReference>
<proteinExistence type="predicted"/>
<gene>
    <name evidence="1" type="ORF">O6H91_05G078200</name>
</gene>
<organism evidence="1 2">
    <name type="scientific">Diphasiastrum complanatum</name>
    <name type="common">Issler's clubmoss</name>
    <name type="synonym">Lycopodium complanatum</name>
    <dbReference type="NCBI Taxonomy" id="34168"/>
    <lineage>
        <taxon>Eukaryota</taxon>
        <taxon>Viridiplantae</taxon>
        <taxon>Streptophyta</taxon>
        <taxon>Embryophyta</taxon>
        <taxon>Tracheophyta</taxon>
        <taxon>Lycopodiopsida</taxon>
        <taxon>Lycopodiales</taxon>
        <taxon>Lycopodiaceae</taxon>
        <taxon>Lycopodioideae</taxon>
        <taxon>Diphasiastrum</taxon>
    </lineage>
</organism>
<accession>A0ACC2DQT8</accession>
<sequence length="238" mass="27023">MYNSQRGVTYKDFYNNENMNYGSSGMTRYRELYDETYGLSDRGRYEDDQQRYSNFTGYRDLHDDGSYGATMGSGSYRNYEDGRYMLLGGGRNKSSDKRPMKPLPKYQTVVLKVQIHCEECIRKVKKTLAKMDGVESVRVDEKQQRVTVTGNIDPQKVLKKAMKTGKSVELLTSRDPINKPMSYDNRTGGFSNAAGVYSSASFTNADKNRTTLSYPASRDDAYGSYVFNDENANSCSIM</sequence>
<reference evidence="2" key="1">
    <citation type="journal article" date="2024" name="Proc. Natl. Acad. Sci. U.S.A.">
        <title>Extraordinary preservation of gene collinearity over three hundred million years revealed in homosporous lycophytes.</title>
        <authorList>
            <person name="Li C."/>
            <person name="Wickell D."/>
            <person name="Kuo L.Y."/>
            <person name="Chen X."/>
            <person name="Nie B."/>
            <person name="Liao X."/>
            <person name="Peng D."/>
            <person name="Ji J."/>
            <person name="Jenkins J."/>
            <person name="Williams M."/>
            <person name="Shu S."/>
            <person name="Plott C."/>
            <person name="Barry K."/>
            <person name="Rajasekar S."/>
            <person name="Grimwood J."/>
            <person name="Han X."/>
            <person name="Sun S."/>
            <person name="Hou Z."/>
            <person name="He W."/>
            <person name="Dai G."/>
            <person name="Sun C."/>
            <person name="Schmutz J."/>
            <person name="Leebens-Mack J.H."/>
            <person name="Li F.W."/>
            <person name="Wang L."/>
        </authorList>
    </citation>
    <scope>NUCLEOTIDE SEQUENCE [LARGE SCALE GENOMIC DNA]</scope>
    <source>
        <strain evidence="2">cv. PW_Plant_1</strain>
    </source>
</reference>
<comment type="caution">
    <text evidence="1">The sequence shown here is derived from an EMBL/GenBank/DDBJ whole genome shotgun (WGS) entry which is preliminary data.</text>
</comment>
<dbReference type="EMBL" id="CM055096">
    <property type="protein sequence ID" value="KAJ7556322.1"/>
    <property type="molecule type" value="Genomic_DNA"/>
</dbReference>
<name>A0ACC2DQT8_DIPCM</name>
<keyword evidence="2" id="KW-1185">Reference proteome</keyword>